<organism evidence="1 2">
    <name type="scientific">Mycolicibacterium hippocampi</name>
    <dbReference type="NCBI Taxonomy" id="659824"/>
    <lineage>
        <taxon>Bacteria</taxon>
        <taxon>Bacillati</taxon>
        <taxon>Actinomycetota</taxon>
        <taxon>Actinomycetes</taxon>
        <taxon>Mycobacteriales</taxon>
        <taxon>Mycobacteriaceae</taxon>
        <taxon>Mycolicibacterium</taxon>
    </lineage>
</organism>
<accession>A0A7I9ZTD3</accession>
<evidence type="ECO:0000313" key="2">
    <source>
        <dbReference type="Proteomes" id="UP000465304"/>
    </source>
</evidence>
<dbReference type="RefSeq" id="WP_163892502.1">
    <property type="nucleotide sequence ID" value="NZ_BLLB01000002.1"/>
</dbReference>
<evidence type="ECO:0000313" key="1">
    <source>
        <dbReference type="EMBL" id="GFH04109.1"/>
    </source>
</evidence>
<comment type="caution">
    <text evidence="1">The sequence shown here is derived from an EMBL/GenBank/DDBJ whole genome shotgun (WGS) entry which is preliminary data.</text>
</comment>
<keyword evidence="2" id="KW-1185">Reference proteome</keyword>
<name>A0A7I9ZTD3_9MYCO</name>
<dbReference type="Proteomes" id="UP000465304">
    <property type="component" value="Unassembled WGS sequence"/>
</dbReference>
<reference evidence="1 2" key="1">
    <citation type="journal article" date="2019" name="Emerg. Microbes Infect.">
        <title>Comprehensive subspecies identification of 175 nontuberculous mycobacteria species based on 7547 genomic profiles.</title>
        <authorList>
            <person name="Matsumoto Y."/>
            <person name="Kinjo T."/>
            <person name="Motooka D."/>
            <person name="Nabeya D."/>
            <person name="Jung N."/>
            <person name="Uechi K."/>
            <person name="Horii T."/>
            <person name="Iida T."/>
            <person name="Fujita J."/>
            <person name="Nakamura S."/>
        </authorList>
    </citation>
    <scope>NUCLEOTIDE SEQUENCE [LARGE SCALE GENOMIC DNA]</scope>
    <source>
        <strain evidence="1 2">JCM 30996</strain>
    </source>
</reference>
<dbReference type="EMBL" id="BLLB01000002">
    <property type="protein sequence ID" value="GFH04109.1"/>
    <property type="molecule type" value="Genomic_DNA"/>
</dbReference>
<proteinExistence type="predicted"/>
<sequence>MTLRADNRLAEAPMTMVDCGRCAARVMVRKSSWNQTSVQWDAAASESCLERDAAEQLAPTGEHELFLACTALSISISDAVRRGELPIVDQDSTVSGR</sequence>
<evidence type="ECO:0008006" key="3">
    <source>
        <dbReference type="Google" id="ProtNLM"/>
    </source>
</evidence>
<gene>
    <name evidence="1" type="ORF">MHIP_45920</name>
</gene>
<dbReference type="AlphaFoldDB" id="A0A7I9ZTD3"/>
<protein>
    <recommendedName>
        <fullName evidence="3">Ferredoxin</fullName>
    </recommendedName>
</protein>